<reference evidence="2 3" key="1">
    <citation type="submission" date="2016-12" db="EMBL/GenBank/DDBJ databases">
        <title>The draft genome sequence of Actinophytocola xinjiangensis.</title>
        <authorList>
            <person name="Wang W."/>
            <person name="Yuan L."/>
        </authorList>
    </citation>
    <scope>NUCLEOTIDE SEQUENCE [LARGE SCALE GENOMIC DNA]</scope>
    <source>
        <strain evidence="2 3">CGMCC 4.4663</strain>
    </source>
</reference>
<feature type="region of interest" description="Disordered" evidence="1">
    <location>
        <begin position="185"/>
        <end position="233"/>
    </location>
</feature>
<evidence type="ECO:0008006" key="4">
    <source>
        <dbReference type="Google" id="ProtNLM"/>
    </source>
</evidence>
<dbReference type="Gene3D" id="2.40.420.20">
    <property type="match status" value="1"/>
</dbReference>
<protein>
    <recommendedName>
        <fullName evidence="4">Multidrug efflux pump subunit AcrA (Membrane-fusion protein)</fullName>
    </recommendedName>
</protein>
<proteinExistence type="predicted"/>
<evidence type="ECO:0000313" key="3">
    <source>
        <dbReference type="Proteomes" id="UP000185696"/>
    </source>
</evidence>
<dbReference type="PROSITE" id="PS51257">
    <property type="entry name" value="PROKAR_LIPOPROTEIN"/>
    <property type="match status" value="1"/>
</dbReference>
<evidence type="ECO:0000256" key="1">
    <source>
        <dbReference type="SAM" id="MobiDB-lite"/>
    </source>
</evidence>
<organism evidence="2 3">
    <name type="scientific">Actinophytocola xinjiangensis</name>
    <dbReference type="NCBI Taxonomy" id="485602"/>
    <lineage>
        <taxon>Bacteria</taxon>
        <taxon>Bacillati</taxon>
        <taxon>Actinomycetota</taxon>
        <taxon>Actinomycetes</taxon>
        <taxon>Pseudonocardiales</taxon>
        <taxon>Pseudonocardiaceae</taxon>
    </lineage>
</organism>
<sequence length="331" mass="33718">MEKRVLVRLGVAALCAVTVSSCTSPGPEAQNPELAPRGTAMTTVQPSRQDLANSITLDGVVTMNPVVGLVAPAAGQVRFLSRIAEPEPPTKAFRVGSVWKDGEPHWFEAPAGSTFAGRLVEDKDTVTAGMPVATVELVGYGIVADIDGSQAYRITDGLASVRAQIKNGPGPFPCTALGTIAALPAGTVPAPPAPPEPPAGEQPDPGAGPTTLPPPEQEQDPGATGSEPTGMRLVCTAPPKVKLINGAAVTLDVVTQQAKDALVVPVEAVAGGQGSGQVEVVEDDGSRRIVEVELGLTDGKVVQIRSGLTGTETITVPGPDLPPAPAQGEQK</sequence>
<dbReference type="AlphaFoldDB" id="A0A7Z0WEM6"/>
<evidence type="ECO:0000313" key="2">
    <source>
        <dbReference type="EMBL" id="OLF05570.1"/>
    </source>
</evidence>
<dbReference type="Proteomes" id="UP000185696">
    <property type="component" value="Unassembled WGS sequence"/>
</dbReference>
<name>A0A7Z0WEM6_9PSEU</name>
<feature type="region of interest" description="Disordered" evidence="1">
    <location>
        <begin position="309"/>
        <end position="331"/>
    </location>
</feature>
<comment type="caution">
    <text evidence="2">The sequence shown here is derived from an EMBL/GenBank/DDBJ whole genome shotgun (WGS) entry which is preliminary data.</text>
</comment>
<accession>A0A7Z0WEM6</accession>
<gene>
    <name evidence="2" type="ORF">BLA60_35405</name>
</gene>
<keyword evidence="3" id="KW-1185">Reference proteome</keyword>
<dbReference type="RefSeq" id="WP_075137438.1">
    <property type="nucleotide sequence ID" value="NZ_MSIF01000027.1"/>
</dbReference>
<feature type="compositionally biased region" description="Pro residues" evidence="1">
    <location>
        <begin position="189"/>
        <end position="200"/>
    </location>
</feature>
<dbReference type="OrthoDB" id="4401807at2"/>
<dbReference type="EMBL" id="MSIF01000027">
    <property type="protein sequence ID" value="OLF05570.1"/>
    <property type="molecule type" value="Genomic_DNA"/>
</dbReference>